<evidence type="ECO:0000256" key="1">
    <source>
        <dbReference type="SAM" id="MobiDB-lite"/>
    </source>
</evidence>
<feature type="compositionally biased region" description="Acidic residues" evidence="1">
    <location>
        <begin position="86"/>
        <end position="99"/>
    </location>
</feature>
<proteinExistence type="predicted"/>
<feature type="region of interest" description="Disordered" evidence="1">
    <location>
        <begin position="73"/>
        <end position="109"/>
    </location>
</feature>
<feature type="non-terminal residue" evidence="2">
    <location>
        <position position="602"/>
    </location>
</feature>
<name>A0AAV2PLI1_MEGNR</name>
<gene>
    <name evidence="2" type="ORF">MNOR_LOCUS1712</name>
</gene>
<evidence type="ECO:0000313" key="3">
    <source>
        <dbReference type="Proteomes" id="UP001497623"/>
    </source>
</evidence>
<evidence type="ECO:0008006" key="4">
    <source>
        <dbReference type="Google" id="ProtNLM"/>
    </source>
</evidence>
<feature type="compositionally biased region" description="Basic and acidic residues" evidence="1">
    <location>
        <begin position="276"/>
        <end position="285"/>
    </location>
</feature>
<accession>A0AAV2PLI1</accession>
<dbReference type="Proteomes" id="UP001497623">
    <property type="component" value="Unassembled WGS sequence"/>
</dbReference>
<dbReference type="AlphaFoldDB" id="A0AAV2PLI1"/>
<feature type="region of interest" description="Disordered" evidence="1">
    <location>
        <begin position="259"/>
        <end position="285"/>
    </location>
</feature>
<evidence type="ECO:0000313" key="2">
    <source>
        <dbReference type="EMBL" id="CAL4060962.1"/>
    </source>
</evidence>
<keyword evidence="3" id="KW-1185">Reference proteome</keyword>
<comment type="caution">
    <text evidence="2">The sequence shown here is derived from an EMBL/GenBank/DDBJ whole genome shotgun (WGS) entry which is preliminary data.</text>
</comment>
<feature type="compositionally biased region" description="Low complexity" evidence="1">
    <location>
        <begin position="265"/>
        <end position="275"/>
    </location>
</feature>
<dbReference type="EMBL" id="CAXKWB010000477">
    <property type="protein sequence ID" value="CAL4060962.1"/>
    <property type="molecule type" value="Genomic_DNA"/>
</dbReference>
<organism evidence="2 3">
    <name type="scientific">Meganyctiphanes norvegica</name>
    <name type="common">Northern krill</name>
    <name type="synonym">Thysanopoda norvegica</name>
    <dbReference type="NCBI Taxonomy" id="48144"/>
    <lineage>
        <taxon>Eukaryota</taxon>
        <taxon>Metazoa</taxon>
        <taxon>Ecdysozoa</taxon>
        <taxon>Arthropoda</taxon>
        <taxon>Crustacea</taxon>
        <taxon>Multicrustacea</taxon>
        <taxon>Malacostraca</taxon>
        <taxon>Eumalacostraca</taxon>
        <taxon>Eucarida</taxon>
        <taxon>Euphausiacea</taxon>
        <taxon>Euphausiidae</taxon>
        <taxon>Meganyctiphanes</taxon>
    </lineage>
</organism>
<sequence>MDRTGSTKFLSFGSGSYEGLNEQKILIYEQNPRSVRNFENMNRISFDIKQKIIKIKDEERKITKKNKALGAAYVNVKDPVGPEDRADPDDPEAHEDPDDPSAGQCEKESNVAAQLKHSKHCSYTPIRREKIAGNSVPLKRHINIIKYLGKYKRQKRKIKGIFLDENTGERVHSSRVTRTCDLNTRPRRRCHELENLSTSLSWRKGRQRRWPPECQYARGRQTGEITCQKALLVRGGVEQNPACEDTNIPDKEAGLIKRKSTATTDVVDSQQPQQDSHPEINSEEEIRTEAENVALSEQPPLHQENNEATSSVLQTNKGHAELSIDGYTLFRQDRKRQRGKRGRDSGGVAVYMKNDLAADMPDDIFIQKPTHRNDAAKDLVTNPMKMAKMLTEQYNSVFSTPKEPMPKVNEIFSDTRSRDQGLWWYSKEWSCLSQLIAHFDHVTKLLENNQNVDVVYLDFSKAFDKFECLRYGNDSDIKENTCYKTPSDHAGIKYVWHPRRGRNCIVPAVNLRGSRHFQTIRYASFGVRGPRLFNTLPKSIKNITGCSVDTFKHSLDKYLSTVPDEPQIRGYTANRRTENNSLIKMAQLATSQQIQLDEDSHS</sequence>
<protein>
    <recommendedName>
        <fullName evidence="4">Reverse transcriptase domain-containing protein</fullName>
    </recommendedName>
</protein>
<reference evidence="2 3" key="1">
    <citation type="submission" date="2024-05" db="EMBL/GenBank/DDBJ databases">
        <authorList>
            <person name="Wallberg A."/>
        </authorList>
    </citation>
    <scope>NUCLEOTIDE SEQUENCE [LARGE SCALE GENOMIC DNA]</scope>
</reference>